<accession>A0ABW5E4F3</accession>
<dbReference type="RefSeq" id="WP_377093984.1">
    <property type="nucleotide sequence ID" value="NZ_JBHSJM010000001.1"/>
</dbReference>
<feature type="domain" description="3-deoxy-D-manno-octulosonic-acid transferase N-terminal" evidence="8">
    <location>
        <begin position="44"/>
        <end position="223"/>
    </location>
</feature>
<dbReference type="EC" id="2.4.99.12" evidence="2 7"/>
<comment type="pathway">
    <text evidence="1 7">Bacterial outer membrane biogenesis; LPS core biosynthesis.</text>
</comment>
<keyword evidence="7" id="KW-0812">Transmembrane</keyword>
<dbReference type="Gene3D" id="3.40.50.2000">
    <property type="entry name" value="Glycogen Phosphorylase B"/>
    <property type="match status" value="1"/>
</dbReference>
<evidence type="ECO:0000256" key="4">
    <source>
        <dbReference type="ARBA" id="ARBA00022679"/>
    </source>
</evidence>
<keyword evidence="7" id="KW-0448">Lipopolysaccharide biosynthesis</keyword>
<keyword evidence="7" id="KW-1133">Transmembrane helix</keyword>
<dbReference type="GO" id="GO:0016740">
    <property type="term" value="F:transferase activity"/>
    <property type="evidence" value="ECO:0007669"/>
    <property type="project" value="UniProtKB-KW"/>
</dbReference>
<comment type="similarity">
    <text evidence="7">Belongs to the glycosyltransferase group 1 family.</text>
</comment>
<keyword evidence="4 7" id="KW-0808">Transferase</keyword>
<comment type="subcellular location">
    <subcellularLocation>
        <location evidence="7">Cell membrane</location>
    </subcellularLocation>
</comment>
<dbReference type="InterPro" id="IPR038107">
    <property type="entry name" value="Glycos_transf_N_sf"/>
</dbReference>
<dbReference type="Gene3D" id="3.40.50.11720">
    <property type="entry name" value="3-Deoxy-D-manno-octulosonic-acid transferase, N-terminal domain"/>
    <property type="match status" value="1"/>
</dbReference>
<comment type="catalytic activity">
    <reaction evidence="6 7">
        <text>lipid IVA (E. coli) + CMP-3-deoxy-beta-D-manno-octulosonate = alpha-Kdo-(2-&gt;6)-lipid IVA (E. coli) + CMP + H(+)</text>
        <dbReference type="Rhea" id="RHEA:28066"/>
        <dbReference type="ChEBI" id="CHEBI:15378"/>
        <dbReference type="ChEBI" id="CHEBI:58603"/>
        <dbReference type="ChEBI" id="CHEBI:60364"/>
        <dbReference type="ChEBI" id="CHEBI:60377"/>
        <dbReference type="ChEBI" id="CHEBI:85987"/>
        <dbReference type="EC" id="2.4.99.12"/>
    </reaction>
</comment>
<organism evidence="9 10">
    <name type="scientific">Rubritalea spongiae</name>
    <dbReference type="NCBI Taxonomy" id="430797"/>
    <lineage>
        <taxon>Bacteria</taxon>
        <taxon>Pseudomonadati</taxon>
        <taxon>Verrucomicrobiota</taxon>
        <taxon>Verrucomicrobiia</taxon>
        <taxon>Verrucomicrobiales</taxon>
        <taxon>Rubritaleaceae</taxon>
        <taxon>Rubritalea</taxon>
    </lineage>
</organism>
<keyword evidence="10" id="KW-1185">Reference proteome</keyword>
<reference evidence="10" key="1">
    <citation type="journal article" date="2019" name="Int. J. Syst. Evol. Microbiol.">
        <title>The Global Catalogue of Microorganisms (GCM) 10K type strain sequencing project: providing services to taxonomists for standard genome sequencing and annotation.</title>
        <authorList>
            <consortium name="The Broad Institute Genomics Platform"/>
            <consortium name="The Broad Institute Genome Sequencing Center for Infectious Disease"/>
            <person name="Wu L."/>
            <person name="Ma J."/>
        </authorList>
    </citation>
    <scope>NUCLEOTIDE SEQUENCE [LARGE SCALE GENOMIC DNA]</scope>
    <source>
        <strain evidence="10">JCM 16545</strain>
    </source>
</reference>
<evidence type="ECO:0000259" key="8">
    <source>
        <dbReference type="Pfam" id="PF04413"/>
    </source>
</evidence>
<keyword evidence="7" id="KW-0472">Membrane</keyword>
<gene>
    <name evidence="9" type="ORF">ACFSQZ_12190</name>
</gene>
<evidence type="ECO:0000256" key="2">
    <source>
        <dbReference type="ARBA" id="ARBA00012621"/>
    </source>
</evidence>
<proteinExistence type="inferred from homology"/>
<evidence type="ECO:0000313" key="10">
    <source>
        <dbReference type="Proteomes" id="UP001597297"/>
    </source>
</evidence>
<sequence>MKSINVKLAVVRLVYNLLLPLLLLVGVGPWVVKMLRRGGFGTGLLERVGVYGNEVEFEASGVVYVHAVSVGEVLLAVKLIKLWMEEYPMDRFVIAPTTATGHAVAKKLAPVAVRVVYSPVDLPFVVGRMLQRFEPKQIVLIESELWPNLLVQAKKSGAQITVANARLSERSEKRYRQLRGVVAPLFGLFDKVGVPEERDVARWGELGVQKEALIVTGSVKFDQEGGISPEARADFQEMLDGFGEGRKVVMALSTHAGEESWIVKSLIGVDALLVIVPRHAERRAEVKADLEKLGLEVVLRSEYRAPVDGENACLVVDSTGELKSWTAHADVAIIGKSFLGRGGQNPTEAIAAKVPVVVGPHMRNFEPLVSMLKQRDAVALASDSIGLRVCVESLLESDCEAMTDAALEVLELHRGASVRTVRELRV</sequence>
<evidence type="ECO:0000256" key="1">
    <source>
        <dbReference type="ARBA" id="ARBA00004713"/>
    </source>
</evidence>
<protein>
    <recommendedName>
        <fullName evidence="3 7">3-deoxy-D-manno-octulosonic acid transferase</fullName>
        <shortName evidence="7">Kdo transferase</shortName>
        <ecNumber evidence="2 7">2.4.99.12</ecNumber>
    </recommendedName>
    <alternativeName>
        <fullName evidence="5 7">Lipid IV(A) 3-deoxy-D-manno-octulosonic acid transferase</fullName>
    </alternativeName>
</protein>
<evidence type="ECO:0000256" key="3">
    <source>
        <dbReference type="ARBA" id="ARBA00019077"/>
    </source>
</evidence>
<evidence type="ECO:0000256" key="6">
    <source>
        <dbReference type="ARBA" id="ARBA00049183"/>
    </source>
</evidence>
<evidence type="ECO:0000313" key="9">
    <source>
        <dbReference type="EMBL" id="MFD2277232.1"/>
    </source>
</evidence>
<feature type="transmembrane region" description="Helical" evidence="7">
    <location>
        <begin position="13"/>
        <end position="32"/>
    </location>
</feature>
<dbReference type="EMBL" id="JBHUJC010000041">
    <property type="protein sequence ID" value="MFD2277232.1"/>
    <property type="molecule type" value="Genomic_DNA"/>
</dbReference>
<dbReference type="PANTHER" id="PTHR42755:SF1">
    <property type="entry name" value="3-DEOXY-D-MANNO-OCTULOSONIC ACID TRANSFERASE, MITOCHONDRIAL-RELATED"/>
    <property type="match status" value="1"/>
</dbReference>
<dbReference type="Pfam" id="PF04413">
    <property type="entry name" value="Glycos_transf_N"/>
    <property type="match status" value="1"/>
</dbReference>
<name>A0ABW5E4F3_9BACT</name>
<dbReference type="Proteomes" id="UP001597297">
    <property type="component" value="Unassembled WGS sequence"/>
</dbReference>
<dbReference type="PANTHER" id="PTHR42755">
    <property type="entry name" value="3-DEOXY-MANNO-OCTULOSONATE CYTIDYLYLTRANSFERASE"/>
    <property type="match status" value="1"/>
</dbReference>
<comment type="function">
    <text evidence="7">Involved in lipopolysaccharide (LPS) biosynthesis. Catalyzes the transfer of 3-deoxy-D-manno-octulosonate (Kdo) residue(s) from CMP-Kdo to lipid IV(A), the tetraacyldisaccharide-1,4'-bisphosphate precursor of lipid A.</text>
</comment>
<comment type="caution">
    <text evidence="9">The sequence shown here is derived from an EMBL/GenBank/DDBJ whole genome shotgun (WGS) entry which is preliminary data.</text>
</comment>
<dbReference type="InterPro" id="IPR007507">
    <property type="entry name" value="Glycos_transf_N"/>
</dbReference>
<dbReference type="InterPro" id="IPR039901">
    <property type="entry name" value="Kdotransferase"/>
</dbReference>
<evidence type="ECO:0000256" key="5">
    <source>
        <dbReference type="ARBA" id="ARBA00031445"/>
    </source>
</evidence>
<keyword evidence="7" id="KW-1003">Cell membrane</keyword>
<evidence type="ECO:0000256" key="7">
    <source>
        <dbReference type="RuleBase" id="RU365103"/>
    </source>
</evidence>